<evidence type="ECO:0000313" key="3">
    <source>
        <dbReference type="Proteomes" id="UP000268059"/>
    </source>
</evidence>
<keyword evidence="3" id="KW-1185">Reference proteome</keyword>
<accession>A0A3G9JAR8</accession>
<feature type="domain" description="Flavodoxin-like" evidence="1">
    <location>
        <begin position="2"/>
        <end position="139"/>
    </location>
</feature>
<dbReference type="GO" id="GO:0010181">
    <property type="term" value="F:FMN binding"/>
    <property type="evidence" value="ECO:0007669"/>
    <property type="project" value="InterPro"/>
</dbReference>
<dbReference type="InterPro" id="IPR029039">
    <property type="entry name" value="Flavoprotein-like_sf"/>
</dbReference>
<evidence type="ECO:0000313" key="2">
    <source>
        <dbReference type="EMBL" id="BBH27502.1"/>
    </source>
</evidence>
<reference evidence="2 3" key="1">
    <citation type="submission" date="2018-11" db="EMBL/GenBank/DDBJ databases">
        <title>Novel Erysipelotrichaceae bacterium isolated from small intestine of a swine.</title>
        <authorList>
            <person name="Kim J.S."/>
            <person name="Choe H."/>
            <person name="Lee Y.R."/>
            <person name="Kim K.M."/>
            <person name="Park D.S."/>
        </authorList>
    </citation>
    <scope>NUCLEOTIDE SEQUENCE [LARGE SCALE GENOMIC DNA]</scope>
    <source>
        <strain evidence="2 3">SG0102</strain>
    </source>
</reference>
<dbReference type="InterPro" id="IPR001226">
    <property type="entry name" value="Flavodoxin_CS"/>
</dbReference>
<dbReference type="Pfam" id="PF12724">
    <property type="entry name" value="Flavodoxin_5"/>
    <property type="match status" value="1"/>
</dbReference>
<dbReference type="GO" id="GO:0070819">
    <property type="term" value="F:menaquinone-dependent protoporphyrinogen oxidase activity"/>
    <property type="evidence" value="ECO:0007669"/>
    <property type="project" value="TreeGrafter"/>
</dbReference>
<dbReference type="Proteomes" id="UP000268059">
    <property type="component" value="Chromosome"/>
</dbReference>
<dbReference type="AlphaFoldDB" id="A0A3G9JAR8"/>
<organism evidence="2 3">
    <name type="scientific">Intestinibaculum porci</name>
    <dbReference type="NCBI Taxonomy" id="2487118"/>
    <lineage>
        <taxon>Bacteria</taxon>
        <taxon>Bacillati</taxon>
        <taxon>Bacillota</taxon>
        <taxon>Erysipelotrichia</taxon>
        <taxon>Erysipelotrichales</taxon>
        <taxon>Erysipelotrichaceae</taxon>
        <taxon>Intestinibaculum</taxon>
    </lineage>
</organism>
<dbReference type="EMBL" id="AP019309">
    <property type="protein sequence ID" value="BBH27502.1"/>
    <property type="molecule type" value="Genomic_DNA"/>
</dbReference>
<sequence length="170" mass="19599">MIGVIYKSKHGATKKIAHIIAMHVKSPVQVIDYQTLSHDDLKQFDTIVLGIPVYYGKLDEEMVHFVTNNQELLSQKHYSIFVMALFYSEFMRYLTDVFDYEILKNTKTLAGLGGALYYPDLSISEKMVLTVMNKRRPLLPKGFHGDIYENFNNEEIALFAKKIEAIERAN</sequence>
<gene>
    <name evidence="2" type="ORF">SG0102_24360</name>
</gene>
<dbReference type="OrthoDB" id="2146857at2"/>
<protein>
    <recommendedName>
        <fullName evidence="1">Flavodoxin-like domain-containing protein</fullName>
    </recommendedName>
</protein>
<dbReference type="GO" id="GO:0016651">
    <property type="term" value="F:oxidoreductase activity, acting on NAD(P)H"/>
    <property type="evidence" value="ECO:0007669"/>
    <property type="project" value="UniProtKB-ARBA"/>
</dbReference>
<dbReference type="PANTHER" id="PTHR38030:SF2">
    <property type="entry name" value="PROTOPORPHYRINOGEN IX DEHYDROGENASE [QUINONE]"/>
    <property type="match status" value="1"/>
</dbReference>
<dbReference type="GO" id="GO:0006783">
    <property type="term" value="P:heme biosynthetic process"/>
    <property type="evidence" value="ECO:0007669"/>
    <property type="project" value="TreeGrafter"/>
</dbReference>
<dbReference type="PROSITE" id="PS00201">
    <property type="entry name" value="FLAVODOXIN"/>
    <property type="match status" value="1"/>
</dbReference>
<dbReference type="InParanoid" id="A0A3G9JAR8"/>
<evidence type="ECO:0000259" key="1">
    <source>
        <dbReference type="PROSITE" id="PS50902"/>
    </source>
</evidence>
<dbReference type="SUPFAM" id="SSF52218">
    <property type="entry name" value="Flavoproteins"/>
    <property type="match status" value="1"/>
</dbReference>
<dbReference type="RefSeq" id="WP_125120221.1">
    <property type="nucleotide sequence ID" value="NZ_AP019309.1"/>
</dbReference>
<dbReference type="InterPro" id="IPR052200">
    <property type="entry name" value="Protoporphyrinogen_IX_DH"/>
</dbReference>
<dbReference type="PROSITE" id="PS50902">
    <property type="entry name" value="FLAVODOXIN_LIKE"/>
    <property type="match status" value="1"/>
</dbReference>
<dbReference type="PANTHER" id="PTHR38030">
    <property type="entry name" value="PROTOPORPHYRINOGEN IX DEHYDROGENASE [MENAQUINONE]"/>
    <property type="match status" value="1"/>
</dbReference>
<dbReference type="InterPro" id="IPR026816">
    <property type="entry name" value="Flavodoxin_dom"/>
</dbReference>
<dbReference type="GO" id="GO:0009055">
    <property type="term" value="F:electron transfer activity"/>
    <property type="evidence" value="ECO:0007669"/>
    <property type="project" value="InterPro"/>
</dbReference>
<proteinExistence type="predicted"/>
<dbReference type="Gene3D" id="3.40.50.360">
    <property type="match status" value="1"/>
</dbReference>
<dbReference type="InterPro" id="IPR008254">
    <property type="entry name" value="Flavodoxin/NO_synth"/>
</dbReference>
<name>A0A3G9JAR8_9FIRM</name>
<dbReference type="KEGG" id="ebm:SG0102_24360"/>